<sequence length="121" mass="13499">MENFHRRTRTLWWKNHRCRSVLSLIQSASVTPHRGGRAAPLLRPVPPGLSLTRLSVSMPSPEELAGISTECGFTLTMLRLTAVVILFIRFSSVQSQSRHWSGSVGKTRCSRINQPMSTDPA</sequence>
<gene>
    <name evidence="1" type="ORF">BaRGS_00006626</name>
</gene>
<keyword evidence="2" id="KW-1185">Reference proteome</keyword>
<evidence type="ECO:0000313" key="2">
    <source>
        <dbReference type="Proteomes" id="UP001519460"/>
    </source>
</evidence>
<dbReference type="Proteomes" id="UP001519460">
    <property type="component" value="Unassembled WGS sequence"/>
</dbReference>
<accession>A0ABD0LS44</accession>
<evidence type="ECO:0000313" key="1">
    <source>
        <dbReference type="EMBL" id="KAK7502262.1"/>
    </source>
</evidence>
<reference evidence="1 2" key="1">
    <citation type="journal article" date="2023" name="Sci. Data">
        <title>Genome assembly of the Korean intertidal mud-creeper Batillaria attramentaria.</title>
        <authorList>
            <person name="Patra A.K."/>
            <person name="Ho P.T."/>
            <person name="Jun S."/>
            <person name="Lee S.J."/>
            <person name="Kim Y."/>
            <person name="Won Y.J."/>
        </authorList>
    </citation>
    <scope>NUCLEOTIDE SEQUENCE [LARGE SCALE GENOMIC DNA]</scope>
    <source>
        <strain evidence="1">Wonlab-2016</strain>
    </source>
</reference>
<comment type="caution">
    <text evidence="1">The sequence shown here is derived from an EMBL/GenBank/DDBJ whole genome shotgun (WGS) entry which is preliminary data.</text>
</comment>
<proteinExistence type="predicted"/>
<protein>
    <submittedName>
        <fullName evidence="1">Uncharacterized protein</fullName>
    </submittedName>
</protein>
<name>A0ABD0LS44_9CAEN</name>
<dbReference type="AlphaFoldDB" id="A0ABD0LS44"/>
<dbReference type="EMBL" id="JACVVK020000027">
    <property type="protein sequence ID" value="KAK7502262.1"/>
    <property type="molecule type" value="Genomic_DNA"/>
</dbReference>
<organism evidence="1 2">
    <name type="scientific">Batillaria attramentaria</name>
    <dbReference type="NCBI Taxonomy" id="370345"/>
    <lineage>
        <taxon>Eukaryota</taxon>
        <taxon>Metazoa</taxon>
        <taxon>Spiralia</taxon>
        <taxon>Lophotrochozoa</taxon>
        <taxon>Mollusca</taxon>
        <taxon>Gastropoda</taxon>
        <taxon>Caenogastropoda</taxon>
        <taxon>Sorbeoconcha</taxon>
        <taxon>Cerithioidea</taxon>
        <taxon>Batillariidae</taxon>
        <taxon>Batillaria</taxon>
    </lineage>
</organism>